<dbReference type="EMBL" id="DXCL01000026">
    <property type="protein sequence ID" value="HIZ03537.1"/>
    <property type="molecule type" value="Genomic_DNA"/>
</dbReference>
<proteinExistence type="predicted"/>
<protein>
    <recommendedName>
        <fullName evidence="3">LysM domain-containing protein</fullName>
    </recommendedName>
</protein>
<organism evidence="1 2">
    <name type="scientific">Candidatus Borkfalkia avistercoris</name>
    <dbReference type="NCBI Taxonomy" id="2838504"/>
    <lineage>
        <taxon>Bacteria</taxon>
        <taxon>Bacillati</taxon>
        <taxon>Bacillota</taxon>
        <taxon>Clostridia</taxon>
        <taxon>Christensenellales</taxon>
        <taxon>Christensenellaceae</taxon>
        <taxon>Candidatus Borkfalkia</taxon>
    </lineage>
</organism>
<accession>A0A9D2CZB4</accession>
<gene>
    <name evidence="1" type="ORF">H9727_04555</name>
</gene>
<evidence type="ECO:0000313" key="1">
    <source>
        <dbReference type="EMBL" id="HIZ03537.1"/>
    </source>
</evidence>
<reference evidence="1" key="2">
    <citation type="submission" date="2021-04" db="EMBL/GenBank/DDBJ databases">
        <authorList>
            <person name="Gilroy R."/>
        </authorList>
    </citation>
    <scope>NUCLEOTIDE SEQUENCE</scope>
    <source>
        <strain evidence="1">CHK187-5294</strain>
    </source>
</reference>
<sequence length="103" mass="11162">MDLRNEKNPFGLCRFCRGDDLSALCCEAGIPELAAVRLNRLVRPPEEGELLLFPTGRFVVRSAEAGDTAASVCAACGMDGAEFTLFNGAEIFPGQELLIRIKE</sequence>
<evidence type="ECO:0000313" key="2">
    <source>
        <dbReference type="Proteomes" id="UP000824132"/>
    </source>
</evidence>
<evidence type="ECO:0008006" key="3">
    <source>
        <dbReference type="Google" id="ProtNLM"/>
    </source>
</evidence>
<name>A0A9D2CZB4_9FIRM</name>
<comment type="caution">
    <text evidence="1">The sequence shown here is derived from an EMBL/GenBank/DDBJ whole genome shotgun (WGS) entry which is preliminary data.</text>
</comment>
<reference evidence="1" key="1">
    <citation type="journal article" date="2021" name="PeerJ">
        <title>Extensive microbial diversity within the chicken gut microbiome revealed by metagenomics and culture.</title>
        <authorList>
            <person name="Gilroy R."/>
            <person name="Ravi A."/>
            <person name="Getino M."/>
            <person name="Pursley I."/>
            <person name="Horton D.L."/>
            <person name="Alikhan N.F."/>
            <person name="Baker D."/>
            <person name="Gharbi K."/>
            <person name="Hall N."/>
            <person name="Watson M."/>
            <person name="Adriaenssens E.M."/>
            <person name="Foster-Nyarko E."/>
            <person name="Jarju S."/>
            <person name="Secka A."/>
            <person name="Antonio M."/>
            <person name="Oren A."/>
            <person name="Chaudhuri R.R."/>
            <person name="La Ragione R."/>
            <person name="Hildebrand F."/>
            <person name="Pallen M.J."/>
        </authorList>
    </citation>
    <scope>NUCLEOTIDE SEQUENCE</scope>
    <source>
        <strain evidence="1">CHK187-5294</strain>
    </source>
</reference>
<dbReference type="AlphaFoldDB" id="A0A9D2CZB4"/>
<dbReference type="Proteomes" id="UP000824132">
    <property type="component" value="Unassembled WGS sequence"/>
</dbReference>